<feature type="transmembrane region" description="Helical" evidence="1">
    <location>
        <begin position="128"/>
        <end position="152"/>
    </location>
</feature>
<keyword evidence="3" id="KW-1185">Reference proteome</keyword>
<evidence type="ECO:0000256" key="1">
    <source>
        <dbReference type="SAM" id="Phobius"/>
    </source>
</evidence>
<dbReference type="InterPro" id="IPR056926">
    <property type="entry name" value="FLQE3_permease"/>
</dbReference>
<accession>A0A5C5V3G2</accession>
<dbReference type="RefSeq" id="WP_146567519.1">
    <property type="nucleotide sequence ID" value="NZ_SIHJ01000003.1"/>
</dbReference>
<comment type="caution">
    <text evidence="2">The sequence shown here is derived from an EMBL/GenBank/DDBJ whole genome shotgun (WGS) entry which is preliminary data.</text>
</comment>
<feature type="transmembrane region" description="Helical" evidence="1">
    <location>
        <begin position="210"/>
        <end position="232"/>
    </location>
</feature>
<evidence type="ECO:0000313" key="2">
    <source>
        <dbReference type="EMBL" id="TWT32287.1"/>
    </source>
</evidence>
<dbReference type="Proteomes" id="UP000316714">
    <property type="component" value="Unassembled WGS sequence"/>
</dbReference>
<keyword evidence="1" id="KW-0472">Membrane</keyword>
<organism evidence="2 3">
    <name type="scientific">Posidoniimonas corsicana</name>
    <dbReference type="NCBI Taxonomy" id="1938618"/>
    <lineage>
        <taxon>Bacteria</taxon>
        <taxon>Pseudomonadati</taxon>
        <taxon>Planctomycetota</taxon>
        <taxon>Planctomycetia</taxon>
        <taxon>Pirellulales</taxon>
        <taxon>Lacipirellulaceae</taxon>
        <taxon>Posidoniimonas</taxon>
    </lineage>
</organism>
<sequence length="241" mass="25765">MKRLVAALRIDILNQWRNRLYAIGVGVGALGAVLLAWLAPMSRMAEAAPAVCLAVVGGSTLMYVGAMILFERDERTLTANSVTPLQTHEYLIAKVLSLTLLSTLESVVMLGGALVGRAFWGGVPMPNVLLFLIGVAALGVVYVLAGVILVVRFRSLNEFLMPMAGVAVVLQLPIFYFIHLTSSPLLLCIPTSPTAMLIRGGFAPLTAGQLLYAAGYSAVIIAVLAWWANVAFRTHRSRMAG</sequence>
<dbReference type="Pfam" id="PF24686">
    <property type="entry name" value="FLQE3_permease"/>
    <property type="match status" value="1"/>
</dbReference>
<feature type="transmembrane region" description="Helical" evidence="1">
    <location>
        <begin position="20"/>
        <end position="41"/>
    </location>
</feature>
<keyword evidence="1" id="KW-0812">Transmembrane</keyword>
<reference evidence="2 3" key="1">
    <citation type="submission" date="2019-02" db="EMBL/GenBank/DDBJ databases">
        <title>Deep-cultivation of Planctomycetes and their phenomic and genomic characterization uncovers novel biology.</title>
        <authorList>
            <person name="Wiegand S."/>
            <person name="Jogler M."/>
            <person name="Boedeker C."/>
            <person name="Pinto D."/>
            <person name="Vollmers J."/>
            <person name="Rivas-Marin E."/>
            <person name="Kohn T."/>
            <person name="Peeters S.H."/>
            <person name="Heuer A."/>
            <person name="Rast P."/>
            <person name="Oberbeckmann S."/>
            <person name="Bunk B."/>
            <person name="Jeske O."/>
            <person name="Meyerdierks A."/>
            <person name="Storesund J.E."/>
            <person name="Kallscheuer N."/>
            <person name="Luecker S."/>
            <person name="Lage O.M."/>
            <person name="Pohl T."/>
            <person name="Merkel B.J."/>
            <person name="Hornburger P."/>
            <person name="Mueller R.-W."/>
            <person name="Bruemmer F."/>
            <person name="Labrenz M."/>
            <person name="Spormann A.M."/>
            <person name="Op Den Camp H."/>
            <person name="Overmann J."/>
            <person name="Amann R."/>
            <person name="Jetten M.S.M."/>
            <person name="Mascher T."/>
            <person name="Medema M.H."/>
            <person name="Devos D.P."/>
            <person name="Kaster A.-K."/>
            <person name="Ovreas L."/>
            <person name="Rohde M."/>
            <person name="Galperin M.Y."/>
            <person name="Jogler C."/>
        </authorList>
    </citation>
    <scope>NUCLEOTIDE SEQUENCE [LARGE SCALE GENOMIC DNA]</scope>
    <source>
        <strain evidence="2 3">KOR34</strain>
    </source>
</reference>
<protein>
    <submittedName>
        <fullName evidence="2">Fluoroquinolones export permease protein/MT2761</fullName>
    </submittedName>
</protein>
<feature type="transmembrane region" description="Helical" evidence="1">
    <location>
        <begin position="91"/>
        <end position="116"/>
    </location>
</feature>
<feature type="transmembrane region" description="Helical" evidence="1">
    <location>
        <begin position="47"/>
        <end position="70"/>
    </location>
</feature>
<dbReference type="OrthoDB" id="3619398at2"/>
<keyword evidence="1" id="KW-1133">Transmembrane helix</keyword>
<dbReference type="EMBL" id="SIHJ01000003">
    <property type="protein sequence ID" value="TWT32287.1"/>
    <property type="molecule type" value="Genomic_DNA"/>
</dbReference>
<proteinExistence type="predicted"/>
<gene>
    <name evidence="2" type="ORF">KOR34_40490</name>
</gene>
<dbReference type="AlphaFoldDB" id="A0A5C5V3G2"/>
<feature type="transmembrane region" description="Helical" evidence="1">
    <location>
        <begin position="159"/>
        <end position="178"/>
    </location>
</feature>
<name>A0A5C5V3G2_9BACT</name>
<evidence type="ECO:0000313" key="3">
    <source>
        <dbReference type="Proteomes" id="UP000316714"/>
    </source>
</evidence>